<protein>
    <submittedName>
        <fullName evidence="1">BLUF domain-containing protein</fullName>
    </submittedName>
</protein>
<name>A0ACD4NRR9_9HYPH</name>
<evidence type="ECO:0000313" key="1">
    <source>
        <dbReference type="EMBL" id="WAJ29595.1"/>
    </source>
</evidence>
<gene>
    <name evidence="1" type="ORF">OXU80_05005</name>
</gene>
<reference evidence="1" key="1">
    <citation type="submission" date="2022-11" db="EMBL/GenBank/DDBJ databases">
        <title>beta-Carotene-producing bacterium, Jeongeuplla avenae sp. nov., alleviates the salt stress of Arabidopsis seedlings.</title>
        <authorList>
            <person name="Jiang L."/>
            <person name="Lee J."/>
        </authorList>
    </citation>
    <scope>NUCLEOTIDE SEQUENCE</scope>
    <source>
        <strain evidence="1">DY_R2A_6</strain>
    </source>
</reference>
<accession>A0ACD4NRR9</accession>
<organism evidence="1 2">
    <name type="scientific">Antarcticirhabdus aurantiaca</name>
    <dbReference type="NCBI Taxonomy" id="2606717"/>
    <lineage>
        <taxon>Bacteria</taxon>
        <taxon>Pseudomonadati</taxon>
        <taxon>Pseudomonadota</taxon>
        <taxon>Alphaproteobacteria</taxon>
        <taxon>Hyphomicrobiales</taxon>
        <taxon>Aurantimonadaceae</taxon>
        <taxon>Antarcticirhabdus</taxon>
    </lineage>
</organism>
<dbReference type="Proteomes" id="UP001163223">
    <property type="component" value="Chromosome"/>
</dbReference>
<keyword evidence="2" id="KW-1185">Reference proteome</keyword>
<proteinExistence type="predicted"/>
<evidence type="ECO:0000313" key="2">
    <source>
        <dbReference type="Proteomes" id="UP001163223"/>
    </source>
</evidence>
<dbReference type="EMBL" id="CP113520">
    <property type="protein sequence ID" value="WAJ29595.1"/>
    <property type="molecule type" value="Genomic_DNA"/>
</dbReference>
<sequence length="109" mass="12439">MPFLHICYASELLDASAGARAALLAQAKRNNEQAGITGCIAFEDRRCVQILEGPRDRVEALFETIRHDPRHMGVVELTRREIDGLHFERWGMSRWQVSDLYLLSERVAS</sequence>